<dbReference type="OrthoDB" id="8452228at2"/>
<dbReference type="InterPro" id="IPR011738">
    <property type="entry name" value="Phage_CHP"/>
</dbReference>
<protein>
    <submittedName>
        <fullName evidence="1">Uncharacterized protein</fullName>
    </submittedName>
</protein>
<organism evidence="1 2">
    <name type="scientific">Methylocella silvestris</name>
    <dbReference type="NCBI Taxonomy" id="199596"/>
    <lineage>
        <taxon>Bacteria</taxon>
        <taxon>Pseudomonadati</taxon>
        <taxon>Pseudomonadota</taxon>
        <taxon>Alphaproteobacteria</taxon>
        <taxon>Hyphomicrobiales</taxon>
        <taxon>Beijerinckiaceae</taxon>
        <taxon>Methylocella</taxon>
    </lineage>
</organism>
<dbReference type="CDD" id="cd08054">
    <property type="entry name" value="gp6"/>
    <property type="match status" value="2"/>
</dbReference>
<evidence type="ECO:0000313" key="1">
    <source>
        <dbReference type="EMBL" id="PNG27008.1"/>
    </source>
</evidence>
<dbReference type="RefSeq" id="WP_102842597.1">
    <property type="nucleotide sequence ID" value="NZ_PDZR01000003.1"/>
</dbReference>
<dbReference type="EMBL" id="PDZR01000003">
    <property type="protein sequence ID" value="PNG27008.1"/>
    <property type="molecule type" value="Genomic_DNA"/>
</dbReference>
<dbReference type="Gene3D" id="1.10.3230.30">
    <property type="entry name" value="Phage gp6-like head-tail connector protein"/>
    <property type="match status" value="1"/>
</dbReference>
<dbReference type="Proteomes" id="UP000236286">
    <property type="component" value="Unassembled WGS sequence"/>
</dbReference>
<sequence length="210" mass="22382">MIIFPQRRRVVAYLPPAARAGSPVTLQLAKLHLRAGGCYDAASADAYTAEDATIALYLAAATQEVEDVLGRGLLTQQWTMTASGLDSCGGFTIEGGPIQNVAPSVQALVSGSWQTLSPTLYAWRWLARSRMSVKPAAGATWPTADVDDAAWRVTFTTGYGAASDVPAQIIRVILLLTQDGYENRDAMNPGNAGVNPAVERILSSNRTPNF</sequence>
<gene>
    <name evidence="1" type="ORF">CR492_04710</name>
</gene>
<proteinExistence type="predicted"/>
<reference evidence="1 2" key="1">
    <citation type="submission" date="2017-10" db="EMBL/GenBank/DDBJ databases">
        <title>Genome announcement of Methylocella silvestris TVC from permafrost.</title>
        <authorList>
            <person name="Wang J."/>
            <person name="Geng K."/>
            <person name="Ul-Haque F."/>
            <person name="Crombie A.T."/>
            <person name="Street L.E."/>
            <person name="Wookey P.A."/>
            <person name="Murrell J.C."/>
            <person name="Pratscher J."/>
        </authorList>
    </citation>
    <scope>NUCLEOTIDE SEQUENCE [LARGE SCALE GENOMIC DNA]</scope>
    <source>
        <strain evidence="1 2">TVC</strain>
    </source>
</reference>
<comment type="caution">
    <text evidence="1">The sequence shown here is derived from an EMBL/GenBank/DDBJ whole genome shotgun (WGS) entry which is preliminary data.</text>
</comment>
<dbReference type="NCBIfam" id="TIGR02215">
    <property type="entry name" value="phage_chp_gp8"/>
    <property type="match status" value="1"/>
</dbReference>
<name>A0A2J7TJR1_METSI</name>
<accession>A0A2J7TJR1</accession>
<evidence type="ECO:0000313" key="2">
    <source>
        <dbReference type="Proteomes" id="UP000236286"/>
    </source>
</evidence>
<dbReference type="AlphaFoldDB" id="A0A2J7TJR1"/>